<dbReference type="Proteomes" id="UP001597171">
    <property type="component" value="Unassembled WGS sequence"/>
</dbReference>
<evidence type="ECO:0000259" key="3">
    <source>
        <dbReference type="Pfam" id="PF13406"/>
    </source>
</evidence>
<feature type="signal peptide" evidence="1">
    <location>
        <begin position="1"/>
        <end position="27"/>
    </location>
</feature>
<organism evidence="4 5">
    <name type="scientific">Methylopila musalis</name>
    <dbReference type="NCBI Taxonomy" id="1134781"/>
    <lineage>
        <taxon>Bacteria</taxon>
        <taxon>Pseudomonadati</taxon>
        <taxon>Pseudomonadota</taxon>
        <taxon>Alphaproteobacteria</taxon>
        <taxon>Hyphomicrobiales</taxon>
        <taxon>Methylopilaceae</taxon>
        <taxon>Methylopila</taxon>
    </lineage>
</organism>
<dbReference type="EMBL" id="JBHTMX010000187">
    <property type="protein sequence ID" value="MFD1333226.1"/>
    <property type="molecule type" value="Genomic_DNA"/>
</dbReference>
<evidence type="ECO:0000313" key="4">
    <source>
        <dbReference type="EMBL" id="MFD1333226.1"/>
    </source>
</evidence>
<dbReference type="Gene3D" id="1.10.101.10">
    <property type="entry name" value="PGBD-like superfamily/PGBD"/>
    <property type="match status" value="1"/>
</dbReference>
<reference evidence="5" key="1">
    <citation type="journal article" date="2019" name="Int. J. Syst. Evol. Microbiol.">
        <title>The Global Catalogue of Microorganisms (GCM) 10K type strain sequencing project: providing services to taxonomists for standard genome sequencing and annotation.</title>
        <authorList>
            <consortium name="The Broad Institute Genomics Platform"/>
            <consortium name="The Broad Institute Genome Sequencing Center for Infectious Disease"/>
            <person name="Wu L."/>
            <person name="Ma J."/>
        </authorList>
    </citation>
    <scope>NUCLEOTIDE SEQUENCE [LARGE SCALE GENOMIC DNA]</scope>
    <source>
        <strain evidence="5">CCUG 61696</strain>
    </source>
</reference>
<evidence type="ECO:0000256" key="1">
    <source>
        <dbReference type="SAM" id="SignalP"/>
    </source>
</evidence>
<dbReference type="Pfam" id="PF01471">
    <property type="entry name" value="PG_binding_1"/>
    <property type="match status" value="1"/>
</dbReference>
<dbReference type="InterPro" id="IPR006311">
    <property type="entry name" value="TAT_signal"/>
</dbReference>
<feature type="domain" description="Peptidoglycan binding-like" evidence="2">
    <location>
        <begin position="343"/>
        <end position="397"/>
    </location>
</feature>
<dbReference type="InterPro" id="IPR036365">
    <property type="entry name" value="PGBD-like_sf"/>
</dbReference>
<feature type="domain" description="Transglycosylase SLT" evidence="3">
    <location>
        <begin position="34"/>
        <end position="321"/>
    </location>
</feature>
<dbReference type="PANTHER" id="PTHR30163:SF8">
    <property type="entry name" value="LYTIC MUREIN TRANSGLYCOSYLASE"/>
    <property type="match status" value="1"/>
</dbReference>
<dbReference type="SUPFAM" id="SSF47090">
    <property type="entry name" value="PGBD-like"/>
    <property type="match status" value="1"/>
</dbReference>
<dbReference type="InterPro" id="IPR011970">
    <property type="entry name" value="MltB_2"/>
</dbReference>
<dbReference type="PANTHER" id="PTHR30163">
    <property type="entry name" value="MEMBRANE-BOUND LYTIC MUREIN TRANSGLYCOSYLASE B"/>
    <property type="match status" value="1"/>
</dbReference>
<dbReference type="CDD" id="cd13399">
    <property type="entry name" value="Slt35-like"/>
    <property type="match status" value="1"/>
</dbReference>
<dbReference type="Gene3D" id="1.10.530.10">
    <property type="match status" value="1"/>
</dbReference>
<accession>A0ABW3ZAJ2</accession>
<gene>
    <name evidence="4" type="ORF">ACFQ4O_14610</name>
</gene>
<comment type="caution">
    <text evidence="4">The sequence shown here is derived from an EMBL/GenBank/DDBJ whole genome shotgun (WGS) entry which is preliminary data.</text>
</comment>
<name>A0ABW3ZAJ2_9HYPH</name>
<protein>
    <submittedName>
        <fullName evidence="4">Lytic murein transglycosylase</fullName>
    </submittedName>
</protein>
<dbReference type="InterPro" id="IPR043426">
    <property type="entry name" value="MltB-like"/>
</dbReference>
<feature type="chain" id="PRO_5047462532" evidence="1">
    <location>
        <begin position="28"/>
        <end position="401"/>
    </location>
</feature>
<evidence type="ECO:0000259" key="2">
    <source>
        <dbReference type="Pfam" id="PF01471"/>
    </source>
</evidence>
<dbReference type="InterPro" id="IPR031304">
    <property type="entry name" value="SLT_2"/>
</dbReference>
<evidence type="ECO:0000313" key="5">
    <source>
        <dbReference type="Proteomes" id="UP001597171"/>
    </source>
</evidence>
<dbReference type="InterPro" id="IPR023346">
    <property type="entry name" value="Lysozyme-like_dom_sf"/>
</dbReference>
<keyword evidence="5" id="KW-1185">Reference proteome</keyword>
<dbReference type="Gene3D" id="1.10.8.350">
    <property type="entry name" value="Bacterial muramidase"/>
    <property type="match status" value="1"/>
</dbReference>
<dbReference type="InterPro" id="IPR036366">
    <property type="entry name" value="PGBDSf"/>
</dbReference>
<dbReference type="RefSeq" id="WP_378776593.1">
    <property type="nucleotide sequence ID" value="NZ_JBHTMX010000187.1"/>
</dbReference>
<proteinExistence type="predicted"/>
<dbReference type="NCBIfam" id="TIGR02283">
    <property type="entry name" value="MltB_2"/>
    <property type="match status" value="1"/>
</dbReference>
<dbReference type="PROSITE" id="PS51318">
    <property type="entry name" value="TAT"/>
    <property type="match status" value="1"/>
</dbReference>
<keyword evidence="1" id="KW-0732">Signal</keyword>
<sequence>MTVRRRTAWRAAAALLFAAATAAPAAAGPNDARFDAFVRALKPQAVAAGVSPALYDRAFRGLTVDEEAIAKSRYQPEFKTTIAQYVDTRVSDTRINAGRQNLAQWSDTLARIERAYGVDRSVVLAVWGIETNYGATTGNHNVIAALATLACCQTRRPEFFRRELIGALQILQQGHVAPENMNGSWAGAMGHTQFMPTSFKAYAADANGDGRRDIWGSIPDALASTANYLKKHGWRSGETWGYEVIVPRGTKAGARRTLAEWQAAGVRRVAGTGFPNGASPATLLQPTGPNGPSFLMLNNFRVIKRYNNADSYALAVGHLADRIRGGGPFVTPWPNHDKPLDEQERHELQALLARKGFNVGEPDGKIGPATRDAIMSYQQTQGLAPDGYAGVSLLRHLRRAR</sequence>
<dbReference type="InterPro" id="IPR002477">
    <property type="entry name" value="Peptidoglycan-bd-like"/>
</dbReference>
<dbReference type="SUPFAM" id="SSF53955">
    <property type="entry name" value="Lysozyme-like"/>
    <property type="match status" value="1"/>
</dbReference>
<dbReference type="Pfam" id="PF13406">
    <property type="entry name" value="SLT_2"/>
    <property type="match status" value="1"/>
</dbReference>